<evidence type="ECO:0000256" key="3">
    <source>
        <dbReference type="ARBA" id="ARBA00023163"/>
    </source>
</evidence>
<dbReference type="EMBL" id="QMEY01000006">
    <property type="protein sequence ID" value="RBQ18778.1"/>
    <property type="molecule type" value="Genomic_DNA"/>
</dbReference>
<proteinExistence type="predicted"/>
<dbReference type="SMART" id="SM00345">
    <property type="entry name" value="HTH_GNTR"/>
    <property type="match status" value="1"/>
</dbReference>
<dbReference type="PROSITE" id="PS50949">
    <property type="entry name" value="HTH_GNTR"/>
    <property type="match status" value="1"/>
</dbReference>
<evidence type="ECO:0000313" key="8">
    <source>
        <dbReference type="Proteomes" id="UP000253303"/>
    </source>
</evidence>
<sequence>MRRPDADPPYLRIVAEIKRQVQDGELRAGDRVPSTRQAAARWGVAAATAAKALESLRREGVVVAIPRVGTVVADTAPRAPRSAPPAPATAGGKERERVVRAAIAIADAGGMEAVSMRGVATALDIPTMSLYRHVRGKEELAVLMADTAFGELRLPAVLPPGWRARLELLARLQWRMYGRHPWLPRLVSLTHPQPLPNLVGLGERALGVLADLGLEPRQAMLVWWTVANYVRGTAFNLEQQAESEQHTGLSADEWHLAHLPVFRAGLPSGRLPAPPPHGGPGPGGTAFDLTEFFEFGLRLTLDGIAVLVGRSRRDDH</sequence>
<dbReference type="GO" id="GO:0003700">
    <property type="term" value="F:DNA-binding transcription factor activity"/>
    <property type="evidence" value="ECO:0007669"/>
    <property type="project" value="InterPro"/>
</dbReference>
<keyword evidence="3" id="KW-0804">Transcription</keyword>
<dbReference type="InterPro" id="IPR036388">
    <property type="entry name" value="WH-like_DNA-bd_sf"/>
</dbReference>
<dbReference type="PANTHER" id="PTHR30055:SF151">
    <property type="entry name" value="TRANSCRIPTIONAL REGULATORY PROTEIN"/>
    <property type="match status" value="1"/>
</dbReference>
<dbReference type="SUPFAM" id="SSF46689">
    <property type="entry name" value="Homeodomain-like"/>
    <property type="match status" value="1"/>
</dbReference>
<keyword evidence="1" id="KW-0805">Transcription regulation</keyword>
<reference evidence="7 8" key="1">
    <citation type="submission" date="2018-06" db="EMBL/GenBank/DDBJ databases">
        <title>Sphaerisporangium craniellae sp. nov., isolated from a marine sponge in the South China Sea.</title>
        <authorList>
            <person name="Li L."/>
        </authorList>
    </citation>
    <scope>NUCLEOTIDE SEQUENCE [LARGE SCALE GENOMIC DNA]</scope>
    <source>
        <strain evidence="7 8">LHW63015</strain>
    </source>
</reference>
<dbReference type="InterPro" id="IPR004111">
    <property type="entry name" value="Repressor_TetR_C"/>
</dbReference>
<dbReference type="Gene3D" id="1.10.10.60">
    <property type="entry name" value="Homeodomain-like"/>
    <property type="match status" value="1"/>
</dbReference>
<dbReference type="Pfam" id="PF00440">
    <property type="entry name" value="TetR_N"/>
    <property type="match status" value="1"/>
</dbReference>
<name>A0A366LXT1_9ACTN</name>
<dbReference type="Pfam" id="PF02909">
    <property type="entry name" value="TetR_C_1"/>
    <property type="match status" value="1"/>
</dbReference>
<evidence type="ECO:0000256" key="4">
    <source>
        <dbReference type="PROSITE-ProRule" id="PRU00335"/>
    </source>
</evidence>
<dbReference type="OrthoDB" id="4540879at2"/>
<dbReference type="GO" id="GO:0000976">
    <property type="term" value="F:transcription cis-regulatory region binding"/>
    <property type="evidence" value="ECO:0007669"/>
    <property type="project" value="TreeGrafter"/>
</dbReference>
<dbReference type="InterPro" id="IPR050109">
    <property type="entry name" value="HTH-type_TetR-like_transc_reg"/>
</dbReference>
<organism evidence="7 8">
    <name type="scientific">Spongiactinospora rosea</name>
    <dbReference type="NCBI Taxonomy" id="2248750"/>
    <lineage>
        <taxon>Bacteria</taxon>
        <taxon>Bacillati</taxon>
        <taxon>Actinomycetota</taxon>
        <taxon>Actinomycetes</taxon>
        <taxon>Streptosporangiales</taxon>
        <taxon>Streptosporangiaceae</taxon>
        <taxon>Spongiactinospora</taxon>
    </lineage>
</organism>
<dbReference type="InterPro" id="IPR009057">
    <property type="entry name" value="Homeodomain-like_sf"/>
</dbReference>
<dbReference type="Gene3D" id="1.10.10.10">
    <property type="entry name" value="Winged helix-like DNA-binding domain superfamily/Winged helix DNA-binding domain"/>
    <property type="match status" value="1"/>
</dbReference>
<dbReference type="RefSeq" id="WP_113981563.1">
    <property type="nucleotide sequence ID" value="NZ_QMEY01000006.1"/>
</dbReference>
<comment type="caution">
    <text evidence="7">The sequence shown here is derived from an EMBL/GenBank/DDBJ whole genome shotgun (WGS) entry which is preliminary data.</text>
</comment>
<feature type="DNA-binding region" description="H-T-H motif" evidence="4">
    <location>
        <begin position="115"/>
        <end position="134"/>
    </location>
</feature>
<dbReference type="InterPro" id="IPR001647">
    <property type="entry name" value="HTH_TetR"/>
</dbReference>
<evidence type="ECO:0000256" key="1">
    <source>
        <dbReference type="ARBA" id="ARBA00023015"/>
    </source>
</evidence>
<evidence type="ECO:0000256" key="2">
    <source>
        <dbReference type="ARBA" id="ARBA00023125"/>
    </source>
</evidence>
<dbReference type="InterPro" id="IPR000524">
    <property type="entry name" value="Tscrpt_reg_HTH_GntR"/>
</dbReference>
<feature type="domain" description="HTH gntR-type" evidence="5">
    <location>
        <begin position="7"/>
        <end position="75"/>
    </location>
</feature>
<protein>
    <submittedName>
        <fullName evidence="7">GntR family transcriptional regulator</fullName>
    </submittedName>
</protein>
<keyword evidence="8" id="KW-1185">Reference proteome</keyword>
<feature type="domain" description="HTH tetR-type" evidence="6">
    <location>
        <begin position="92"/>
        <end position="152"/>
    </location>
</feature>
<dbReference type="SUPFAM" id="SSF46785">
    <property type="entry name" value="Winged helix' DNA-binding domain"/>
    <property type="match status" value="1"/>
</dbReference>
<evidence type="ECO:0000259" key="5">
    <source>
        <dbReference type="PROSITE" id="PS50949"/>
    </source>
</evidence>
<dbReference type="PROSITE" id="PS50977">
    <property type="entry name" value="HTH_TETR_2"/>
    <property type="match status" value="1"/>
</dbReference>
<dbReference type="Proteomes" id="UP000253303">
    <property type="component" value="Unassembled WGS sequence"/>
</dbReference>
<dbReference type="InterPro" id="IPR036390">
    <property type="entry name" value="WH_DNA-bd_sf"/>
</dbReference>
<dbReference type="PANTHER" id="PTHR30055">
    <property type="entry name" value="HTH-TYPE TRANSCRIPTIONAL REGULATOR RUTR"/>
    <property type="match status" value="1"/>
</dbReference>
<dbReference type="GO" id="GO:0045892">
    <property type="term" value="P:negative regulation of DNA-templated transcription"/>
    <property type="evidence" value="ECO:0007669"/>
    <property type="project" value="InterPro"/>
</dbReference>
<dbReference type="AlphaFoldDB" id="A0A366LXT1"/>
<evidence type="ECO:0000259" key="6">
    <source>
        <dbReference type="PROSITE" id="PS50977"/>
    </source>
</evidence>
<dbReference type="InterPro" id="IPR036271">
    <property type="entry name" value="Tet_transcr_reg_TetR-rel_C_sf"/>
</dbReference>
<gene>
    <name evidence="7" type="ORF">DP939_16270</name>
</gene>
<keyword evidence="2 4" id="KW-0238">DNA-binding</keyword>
<accession>A0A366LXT1</accession>
<dbReference type="SUPFAM" id="SSF48498">
    <property type="entry name" value="Tetracyclin repressor-like, C-terminal domain"/>
    <property type="match status" value="1"/>
</dbReference>
<dbReference type="Pfam" id="PF00392">
    <property type="entry name" value="GntR"/>
    <property type="match status" value="1"/>
</dbReference>
<dbReference type="Gene3D" id="1.10.357.10">
    <property type="entry name" value="Tetracycline Repressor, domain 2"/>
    <property type="match status" value="1"/>
</dbReference>
<evidence type="ECO:0000313" key="7">
    <source>
        <dbReference type="EMBL" id="RBQ18778.1"/>
    </source>
</evidence>